<comment type="caution">
    <text evidence="9">The sequence shown here is derived from an EMBL/GenBank/DDBJ whole genome shotgun (WGS) entry which is preliminary data.</text>
</comment>
<evidence type="ECO:0000256" key="3">
    <source>
        <dbReference type="ARBA" id="ARBA00021897"/>
    </source>
</evidence>
<dbReference type="GO" id="GO:0003774">
    <property type="term" value="F:cytoskeletal motor activity"/>
    <property type="evidence" value="ECO:0007669"/>
    <property type="project" value="InterPro"/>
</dbReference>
<protein>
    <recommendedName>
        <fullName evidence="3">Flagellar motor switch protein FliN</fullName>
    </recommendedName>
</protein>
<comment type="subcellular location">
    <subcellularLocation>
        <location evidence="1">Cell membrane</location>
        <topology evidence="1">Peripheral membrane protein</topology>
        <orientation evidence="1">Cytoplasmic side</orientation>
    </subcellularLocation>
</comment>
<dbReference type="PANTHER" id="PTHR43484">
    <property type="match status" value="1"/>
</dbReference>
<accession>A0A562REU7</accession>
<proteinExistence type="inferred from homology"/>
<evidence type="ECO:0000313" key="9">
    <source>
        <dbReference type="EMBL" id="TWI67585.1"/>
    </source>
</evidence>
<dbReference type="AlphaFoldDB" id="A0A562REU7"/>
<evidence type="ECO:0000256" key="5">
    <source>
        <dbReference type="ARBA" id="ARBA00022500"/>
    </source>
</evidence>
<dbReference type="EMBL" id="VLLB01000002">
    <property type="protein sequence ID" value="TWI67585.1"/>
    <property type="molecule type" value="Genomic_DNA"/>
</dbReference>
<dbReference type="Proteomes" id="UP000318431">
    <property type="component" value="Unassembled WGS sequence"/>
</dbReference>
<dbReference type="GO" id="GO:0009425">
    <property type="term" value="C:bacterial-type flagellum basal body"/>
    <property type="evidence" value="ECO:0007669"/>
    <property type="project" value="InterPro"/>
</dbReference>
<keyword evidence="6" id="KW-0283">Flagellar rotation</keyword>
<dbReference type="PANTHER" id="PTHR43484:SF1">
    <property type="entry name" value="FLAGELLAR MOTOR SWITCH PROTEIN FLIN"/>
    <property type="match status" value="1"/>
</dbReference>
<name>A0A562REU7_9BURK</name>
<dbReference type="Pfam" id="PF01052">
    <property type="entry name" value="FliMN_C"/>
    <property type="match status" value="1"/>
</dbReference>
<dbReference type="InterPro" id="IPR036429">
    <property type="entry name" value="SpoA-like_sf"/>
</dbReference>
<evidence type="ECO:0000313" key="10">
    <source>
        <dbReference type="Proteomes" id="UP000318431"/>
    </source>
</evidence>
<evidence type="ECO:0000259" key="8">
    <source>
        <dbReference type="Pfam" id="PF01052"/>
    </source>
</evidence>
<dbReference type="RefSeq" id="WP_145648518.1">
    <property type="nucleotide sequence ID" value="NZ_VLLB01000002.1"/>
</dbReference>
<comment type="similarity">
    <text evidence="2">Belongs to the FliN/MopA/SpaO family.</text>
</comment>
<keyword evidence="9" id="KW-0966">Cell projection</keyword>
<reference evidence="9 10" key="1">
    <citation type="journal article" date="2015" name="Stand. Genomic Sci.">
        <title>Genomic Encyclopedia of Bacterial and Archaeal Type Strains, Phase III: the genomes of soil and plant-associated and newly described type strains.</title>
        <authorList>
            <person name="Whitman W.B."/>
            <person name="Woyke T."/>
            <person name="Klenk H.P."/>
            <person name="Zhou Y."/>
            <person name="Lilburn T.G."/>
            <person name="Beck B.J."/>
            <person name="De Vos P."/>
            <person name="Vandamme P."/>
            <person name="Eisen J.A."/>
            <person name="Garrity G."/>
            <person name="Hugenholtz P."/>
            <person name="Kyrpides N.C."/>
        </authorList>
    </citation>
    <scope>NUCLEOTIDE SEQUENCE [LARGE SCALE GENOMIC DNA]</scope>
    <source>
        <strain evidence="9 10">CGMCC 1.10822</strain>
    </source>
</reference>
<evidence type="ECO:0000256" key="1">
    <source>
        <dbReference type="ARBA" id="ARBA00004413"/>
    </source>
</evidence>
<keyword evidence="5" id="KW-0145">Chemotaxis</keyword>
<evidence type="ECO:0000256" key="4">
    <source>
        <dbReference type="ARBA" id="ARBA00022475"/>
    </source>
</evidence>
<keyword evidence="4" id="KW-1003">Cell membrane</keyword>
<dbReference type="GO" id="GO:0071973">
    <property type="term" value="P:bacterial-type flagellum-dependent cell motility"/>
    <property type="evidence" value="ECO:0007669"/>
    <property type="project" value="InterPro"/>
</dbReference>
<keyword evidence="9" id="KW-0282">Flagellum</keyword>
<dbReference type="GO" id="GO:0005886">
    <property type="term" value="C:plasma membrane"/>
    <property type="evidence" value="ECO:0007669"/>
    <property type="project" value="UniProtKB-SubCell"/>
</dbReference>
<keyword evidence="9" id="KW-0969">Cilium</keyword>
<evidence type="ECO:0000256" key="2">
    <source>
        <dbReference type="ARBA" id="ARBA00009226"/>
    </source>
</evidence>
<organism evidence="9 10">
    <name type="scientific">Pseudoduganella lurida</name>
    <dbReference type="NCBI Taxonomy" id="1036180"/>
    <lineage>
        <taxon>Bacteria</taxon>
        <taxon>Pseudomonadati</taxon>
        <taxon>Pseudomonadota</taxon>
        <taxon>Betaproteobacteria</taxon>
        <taxon>Burkholderiales</taxon>
        <taxon>Oxalobacteraceae</taxon>
        <taxon>Telluria group</taxon>
        <taxon>Pseudoduganella</taxon>
    </lineage>
</organism>
<dbReference type="InterPro" id="IPR001543">
    <property type="entry name" value="FliN-like_C"/>
</dbReference>
<dbReference type="PRINTS" id="PR00956">
    <property type="entry name" value="FLGMOTORFLIN"/>
</dbReference>
<dbReference type="OrthoDB" id="9773459at2"/>
<sequence>MSNANANAGNDTLPEDMMEELIIDPAGGELAGDFNNAAGGGFAPVAPRRDLPQMMRKIPVTLTLEVGSARISLQDLMNIGPDSVVELDALAGEPLVIKVNGTAIGRAEVVVAGENYGLKVIDLDGLNLDMMAP</sequence>
<gene>
    <name evidence="9" type="ORF">IP91_01702</name>
</gene>
<keyword evidence="7" id="KW-0472">Membrane</keyword>
<keyword evidence="10" id="KW-1185">Reference proteome</keyword>
<dbReference type="InterPro" id="IPR051469">
    <property type="entry name" value="FliN/MopA/SpaO"/>
</dbReference>
<evidence type="ECO:0000256" key="6">
    <source>
        <dbReference type="ARBA" id="ARBA00022779"/>
    </source>
</evidence>
<dbReference type="InterPro" id="IPR001172">
    <property type="entry name" value="FliN_T3SS_HrcQb"/>
</dbReference>
<dbReference type="GO" id="GO:0006935">
    <property type="term" value="P:chemotaxis"/>
    <property type="evidence" value="ECO:0007669"/>
    <property type="project" value="UniProtKB-KW"/>
</dbReference>
<evidence type="ECO:0000256" key="7">
    <source>
        <dbReference type="ARBA" id="ARBA00023136"/>
    </source>
</evidence>
<dbReference type="Gene3D" id="2.30.330.10">
    <property type="entry name" value="SpoA-like"/>
    <property type="match status" value="1"/>
</dbReference>
<feature type="domain" description="Flagellar motor switch protein FliN-like C-terminal" evidence="8">
    <location>
        <begin position="55"/>
        <end position="122"/>
    </location>
</feature>
<dbReference type="SUPFAM" id="SSF101801">
    <property type="entry name" value="Surface presentation of antigens (SPOA)"/>
    <property type="match status" value="1"/>
</dbReference>